<dbReference type="PANTHER" id="PTHR18929">
    <property type="entry name" value="PROTEIN DISULFIDE ISOMERASE"/>
    <property type="match status" value="1"/>
</dbReference>
<comment type="caution">
    <text evidence="15">The sequence shown here is derived from an EMBL/GenBank/DDBJ whole genome shotgun (WGS) entry which is preliminary data.</text>
</comment>
<name>A0ABN8LCR7_9CNID</name>
<evidence type="ECO:0000256" key="7">
    <source>
        <dbReference type="ARBA" id="ARBA00022824"/>
    </source>
</evidence>
<feature type="region of interest" description="Disordered" evidence="13">
    <location>
        <begin position="478"/>
        <end position="497"/>
    </location>
</feature>
<evidence type="ECO:0000256" key="12">
    <source>
        <dbReference type="RuleBase" id="RU361130"/>
    </source>
</evidence>
<keyword evidence="10" id="KW-0676">Redox-active center</keyword>
<keyword evidence="9 12" id="KW-0413">Isomerase</keyword>
<dbReference type="CDD" id="cd03073">
    <property type="entry name" value="PDI_b'_ERp72_ERp57"/>
    <property type="match status" value="1"/>
</dbReference>
<comment type="subcellular location">
    <subcellularLocation>
        <location evidence="2">Endoplasmic reticulum lumen</location>
    </subcellularLocation>
</comment>
<evidence type="ECO:0000256" key="13">
    <source>
        <dbReference type="SAM" id="MobiDB-lite"/>
    </source>
</evidence>
<dbReference type="PROSITE" id="PS51352">
    <property type="entry name" value="THIOREDOXIN_2"/>
    <property type="match status" value="2"/>
</dbReference>
<evidence type="ECO:0000256" key="8">
    <source>
        <dbReference type="ARBA" id="ARBA00023157"/>
    </source>
</evidence>
<keyword evidence="8" id="KW-1015">Disulfide bond</keyword>
<organism evidence="15 16">
    <name type="scientific">Porites evermanni</name>
    <dbReference type="NCBI Taxonomy" id="104178"/>
    <lineage>
        <taxon>Eukaryota</taxon>
        <taxon>Metazoa</taxon>
        <taxon>Cnidaria</taxon>
        <taxon>Anthozoa</taxon>
        <taxon>Hexacorallia</taxon>
        <taxon>Scleractinia</taxon>
        <taxon>Fungiina</taxon>
        <taxon>Poritidae</taxon>
        <taxon>Porites</taxon>
    </lineage>
</organism>
<evidence type="ECO:0000256" key="6">
    <source>
        <dbReference type="ARBA" id="ARBA00022737"/>
    </source>
</evidence>
<comment type="catalytic activity">
    <reaction evidence="1 12">
        <text>Catalyzes the rearrangement of -S-S- bonds in proteins.</text>
        <dbReference type="EC" id="5.3.4.1"/>
    </reaction>
</comment>
<dbReference type="Pfam" id="PF00085">
    <property type="entry name" value="Thioredoxin"/>
    <property type="match status" value="2"/>
</dbReference>
<dbReference type="InterPro" id="IPR013766">
    <property type="entry name" value="Thioredoxin_domain"/>
</dbReference>
<dbReference type="InterPro" id="IPR036249">
    <property type="entry name" value="Thioredoxin-like_sf"/>
</dbReference>
<evidence type="ECO:0000256" key="9">
    <source>
        <dbReference type="ARBA" id="ARBA00023235"/>
    </source>
</evidence>
<dbReference type="InterPro" id="IPR005788">
    <property type="entry name" value="PDI_thioredoxin-like_dom"/>
</dbReference>
<evidence type="ECO:0000313" key="16">
    <source>
        <dbReference type="Proteomes" id="UP001159427"/>
    </source>
</evidence>
<evidence type="ECO:0000259" key="14">
    <source>
        <dbReference type="PROSITE" id="PS51352"/>
    </source>
</evidence>
<proteinExistence type="inferred from homology"/>
<dbReference type="Proteomes" id="UP001159427">
    <property type="component" value="Unassembled WGS sequence"/>
</dbReference>
<keyword evidence="5 12" id="KW-0732">Signal</keyword>
<evidence type="ECO:0000256" key="5">
    <source>
        <dbReference type="ARBA" id="ARBA00022729"/>
    </source>
</evidence>
<dbReference type="EMBL" id="CALNXI010000015">
    <property type="protein sequence ID" value="CAH3014863.1"/>
    <property type="molecule type" value="Genomic_DNA"/>
</dbReference>
<keyword evidence="7" id="KW-0256">Endoplasmic reticulum</keyword>
<dbReference type="InterPro" id="IPR005792">
    <property type="entry name" value="Prot_disulphide_isomerase"/>
</dbReference>
<feature type="domain" description="Thioredoxin" evidence="14">
    <location>
        <begin position="344"/>
        <end position="473"/>
    </location>
</feature>
<dbReference type="PROSITE" id="PS00194">
    <property type="entry name" value="THIOREDOXIN_1"/>
    <property type="match status" value="2"/>
</dbReference>
<dbReference type="EC" id="5.3.4.1" evidence="4 12"/>
<dbReference type="Gene3D" id="3.40.30.10">
    <property type="entry name" value="Glutaredoxin"/>
    <property type="match status" value="4"/>
</dbReference>
<evidence type="ECO:0000313" key="15">
    <source>
        <dbReference type="EMBL" id="CAH3014863.1"/>
    </source>
</evidence>
<feature type="signal peptide" evidence="12">
    <location>
        <begin position="1"/>
        <end position="20"/>
    </location>
</feature>
<feature type="chain" id="PRO_5044949674" description="Protein disulfide-isomerase" evidence="12">
    <location>
        <begin position="21"/>
        <end position="497"/>
    </location>
</feature>
<evidence type="ECO:0000256" key="2">
    <source>
        <dbReference type="ARBA" id="ARBA00004319"/>
    </source>
</evidence>
<evidence type="ECO:0000256" key="3">
    <source>
        <dbReference type="ARBA" id="ARBA00006347"/>
    </source>
</evidence>
<evidence type="ECO:0000256" key="1">
    <source>
        <dbReference type="ARBA" id="ARBA00001182"/>
    </source>
</evidence>
<evidence type="ECO:0000256" key="11">
    <source>
        <dbReference type="RuleBase" id="RU004208"/>
    </source>
</evidence>
<accession>A0ABN8LCR7</accession>
<keyword evidence="16" id="KW-1185">Reference proteome</keyword>
<evidence type="ECO:0000256" key="10">
    <source>
        <dbReference type="ARBA" id="ARBA00023284"/>
    </source>
</evidence>
<gene>
    <name evidence="15" type="ORF">PEVE_00007464</name>
</gene>
<protein>
    <recommendedName>
        <fullName evidence="4 12">Protein disulfide-isomerase</fullName>
        <ecNumber evidence="4 12">5.3.4.1</ecNumber>
    </recommendedName>
</protein>
<dbReference type="PANTHER" id="PTHR18929:SF132">
    <property type="entry name" value="PROTEIN DISULFIDE-ISOMERASE A3"/>
    <property type="match status" value="1"/>
</dbReference>
<comment type="similarity">
    <text evidence="3 11">Belongs to the protein disulfide isomerase family.</text>
</comment>
<reference evidence="15 16" key="1">
    <citation type="submission" date="2022-05" db="EMBL/GenBank/DDBJ databases">
        <authorList>
            <consortium name="Genoscope - CEA"/>
            <person name="William W."/>
        </authorList>
    </citation>
    <scope>NUCLEOTIDE SEQUENCE [LARGE SCALE GENOMIC DNA]</scope>
</reference>
<keyword evidence="6" id="KW-0677">Repeat</keyword>
<dbReference type="CDD" id="cd02995">
    <property type="entry name" value="PDI_a_PDI_a'_C"/>
    <property type="match status" value="1"/>
</dbReference>
<evidence type="ECO:0000256" key="4">
    <source>
        <dbReference type="ARBA" id="ARBA00012723"/>
    </source>
</evidence>
<dbReference type="InterPro" id="IPR017937">
    <property type="entry name" value="Thioredoxin_CS"/>
</dbReference>
<dbReference type="NCBIfam" id="TIGR01126">
    <property type="entry name" value="pdi_dom"/>
    <property type="match status" value="2"/>
</dbReference>
<dbReference type="Pfam" id="PF13848">
    <property type="entry name" value="Thioredoxin_6"/>
    <property type="match status" value="1"/>
</dbReference>
<dbReference type="PRINTS" id="PR00421">
    <property type="entry name" value="THIOREDOXIN"/>
</dbReference>
<dbReference type="NCBIfam" id="TIGR01130">
    <property type="entry name" value="ER_PDI_fam"/>
    <property type="match status" value="1"/>
</dbReference>
<sequence>MIMRTLLVILFANVAFFAESSDVIELSDDDFKSRTQGEDLMLVEFFAPWCGHCKRLAPEYEVAATELKQNDPPVPLAKVDCTESGKETCSKHGVSGYPTLKIFRNGEVSKDYDGPREAKGIVSYMKKQAGPSSKEMMDMESMKKKMDGSDLAMITGFFDKNEDLRTEFMKVANDYRERYTFLHTTSEEIITEMGHKDEIVIFRPKHLHTKLEPSKEVYTGIPEAFTIKKFIDATVHGLVGHMTQDNSDQFKKPLCVVYYDVDYKLNAKGTNYWRNRVIKVAREFKEKVLNFAIASKGDFSRILSDIGSKSEDQHAVLITSDDESKYVMKETFSVDTFREFLQQYFAGKLEPYIKSEAVPEENDGPVKVVVGKTFNEIVNDPTKDVLIEFYAPWCGHCKSLEPIYKELGEKLKDVKDIVIAKMDATANDVPPPFKVSGFPTLYFAPMNSKGEPKKYQGGRDVDSFVEYLTREATNSFELPTTDKKKKKKKSKKEKDEL</sequence>
<dbReference type="CDD" id="cd02961">
    <property type="entry name" value="PDI_a_family"/>
    <property type="match status" value="1"/>
</dbReference>
<dbReference type="SUPFAM" id="SSF52833">
    <property type="entry name" value="Thioredoxin-like"/>
    <property type="match status" value="4"/>
</dbReference>
<feature type="domain" description="Thioredoxin" evidence="14">
    <location>
        <begin position="7"/>
        <end position="130"/>
    </location>
</feature>